<evidence type="ECO:0000256" key="6">
    <source>
        <dbReference type="ARBA" id="ARBA00022723"/>
    </source>
</evidence>
<keyword evidence="7" id="KW-0677">Repeat</keyword>
<keyword evidence="24" id="KW-1185">Reference proteome</keyword>
<evidence type="ECO:0000256" key="17">
    <source>
        <dbReference type="PIRSR" id="PIRSR016308-3"/>
    </source>
</evidence>
<dbReference type="Pfam" id="PF00627">
    <property type="entry name" value="UBA"/>
    <property type="match status" value="1"/>
</dbReference>
<dbReference type="Pfam" id="PF00443">
    <property type="entry name" value="UCH"/>
    <property type="match status" value="1"/>
</dbReference>
<feature type="compositionally biased region" description="Basic and acidic residues" evidence="19">
    <location>
        <begin position="532"/>
        <end position="551"/>
    </location>
</feature>
<dbReference type="EC" id="3.4.19.12" evidence="3"/>
<evidence type="ECO:0000313" key="24">
    <source>
        <dbReference type="Proteomes" id="UP000266841"/>
    </source>
</evidence>
<protein>
    <recommendedName>
        <fullName evidence="4">Ubiquitin carboxyl-terminal hydrolase 14</fullName>
        <ecNumber evidence="3">3.4.19.12</ecNumber>
    </recommendedName>
    <alternativeName>
        <fullName evidence="13">Deubiquitinating enzyme 14</fullName>
    </alternativeName>
    <alternativeName>
        <fullName evidence="14">Ubiquitin thioesterase 14</fullName>
    </alternativeName>
    <alternativeName>
        <fullName evidence="15">Ubiquitin-specific-processing protease 14</fullName>
    </alternativeName>
</protein>
<organism evidence="23 24">
    <name type="scientific">Thalassiosira oceanica</name>
    <name type="common">Marine diatom</name>
    <dbReference type="NCBI Taxonomy" id="159749"/>
    <lineage>
        <taxon>Eukaryota</taxon>
        <taxon>Sar</taxon>
        <taxon>Stramenopiles</taxon>
        <taxon>Ochrophyta</taxon>
        <taxon>Bacillariophyta</taxon>
        <taxon>Coscinodiscophyceae</taxon>
        <taxon>Thalassiosirophycidae</taxon>
        <taxon>Thalassiosirales</taxon>
        <taxon>Thalassiosiraceae</taxon>
        <taxon>Thalassiosira</taxon>
    </lineage>
</organism>
<dbReference type="InterPro" id="IPR018200">
    <property type="entry name" value="USP_CS"/>
</dbReference>
<feature type="domain" description="UBP-type" evidence="22">
    <location>
        <begin position="177"/>
        <end position="292"/>
    </location>
</feature>
<evidence type="ECO:0000256" key="12">
    <source>
        <dbReference type="ARBA" id="ARBA00022833"/>
    </source>
</evidence>
<evidence type="ECO:0000259" key="20">
    <source>
        <dbReference type="PROSITE" id="PS50030"/>
    </source>
</evidence>
<dbReference type="GO" id="GO:0004843">
    <property type="term" value="F:cysteine-type deubiquitinase activity"/>
    <property type="evidence" value="ECO:0007669"/>
    <property type="project" value="UniProtKB-EC"/>
</dbReference>
<dbReference type="PROSITE" id="PS50030">
    <property type="entry name" value="UBA"/>
    <property type="match status" value="2"/>
</dbReference>
<evidence type="ECO:0000256" key="9">
    <source>
        <dbReference type="ARBA" id="ARBA00022786"/>
    </source>
</evidence>
<reference evidence="23 24" key="1">
    <citation type="journal article" date="2012" name="Genome Biol.">
        <title>Genome and low-iron response of an oceanic diatom adapted to chronic iron limitation.</title>
        <authorList>
            <person name="Lommer M."/>
            <person name="Specht M."/>
            <person name="Roy A.S."/>
            <person name="Kraemer L."/>
            <person name="Andreson R."/>
            <person name="Gutowska M.A."/>
            <person name="Wolf J."/>
            <person name="Bergner S.V."/>
            <person name="Schilhabel M.B."/>
            <person name="Klostermeier U.C."/>
            <person name="Beiko R.G."/>
            <person name="Rosenstiel P."/>
            <person name="Hippler M."/>
            <person name="Laroche J."/>
        </authorList>
    </citation>
    <scope>NUCLEOTIDE SEQUENCE [LARGE SCALE GENOMIC DNA]</scope>
    <source>
        <strain evidence="23 24">CCMP1005</strain>
    </source>
</reference>
<feature type="compositionally biased region" description="Basic and acidic residues" evidence="19">
    <location>
        <begin position="630"/>
        <end position="645"/>
    </location>
</feature>
<dbReference type="PROSITE" id="PS50235">
    <property type="entry name" value="USP_3"/>
    <property type="match status" value="1"/>
</dbReference>
<dbReference type="SUPFAM" id="SSF57850">
    <property type="entry name" value="RING/U-box"/>
    <property type="match status" value="1"/>
</dbReference>
<dbReference type="SMART" id="SM00165">
    <property type="entry name" value="UBA"/>
    <property type="match status" value="2"/>
</dbReference>
<name>K0RWV7_THAOC</name>
<dbReference type="eggNOG" id="KOG0944">
    <property type="taxonomic scope" value="Eukaryota"/>
</dbReference>
<dbReference type="InterPro" id="IPR001394">
    <property type="entry name" value="Peptidase_C19_UCH"/>
</dbReference>
<dbReference type="SUPFAM" id="SSF54001">
    <property type="entry name" value="Cysteine proteinases"/>
    <property type="match status" value="1"/>
</dbReference>
<dbReference type="Pfam" id="PF02148">
    <property type="entry name" value="zf-UBP"/>
    <property type="match status" value="1"/>
</dbReference>
<evidence type="ECO:0000259" key="21">
    <source>
        <dbReference type="PROSITE" id="PS50235"/>
    </source>
</evidence>
<feature type="domain" description="UBA" evidence="20">
    <location>
        <begin position="660"/>
        <end position="701"/>
    </location>
</feature>
<evidence type="ECO:0000256" key="13">
    <source>
        <dbReference type="ARBA" id="ARBA00029877"/>
    </source>
</evidence>
<dbReference type="GO" id="GO:0016579">
    <property type="term" value="P:protein deubiquitination"/>
    <property type="evidence" value="ECO:0007669"/>
    <property type="project" value="InterPro"/>
</dbReference>
<keyword evidence="8 18" id="KW-0863">Zinc-finger</keyword>
<dbReference type="OrthoDB" id="361536at2759"/>
<proteinExistence type="inferred from homology"/>
<evidence type="ECO:0000256" key="5">
    <source>
        <dbReference type="ARBA" id="ARBA00022670"/>
    </source>
</evidence>
<dbReference type="InterPro" id="IPR001607">
    <property type="entry name" value="Znf_UBP"/>
</dbReference>
<keyword evidence="10" id="KW-0378">Hydrolase</keyword>
<evidence type="ECO:0000256" key="7">
    <source>
        <dbReference type="ARBA" id="ARBA00022737"/>
    </source>
</evidence>
<evidence type="ECO:0000256" key="19">
    <source>
        <dbReference type="SAM" id="MobiDB-lite"/>
    </source>
</evidence>
<dbReference type="AlphaFoldDB" id="K0RWV7"/>
<evidence type="ECO:0000256" key="3">
    <source>
        <dbReference type="ARBA" id="ARBA00012759"/>
    </source>
</evidence>
<keyword evidence="12 17" id="KW-0862">Zinc</keyword>
<evidence type="ECO:0000256" key="1">
    <source>
        <dbReference type="ARBA" id="ARBA00000707"/>
    </source>
</evidence>
<dbReference type="Gene3D" id="3.90.70.10">
    <property type="entry name" value="Cysteine proteinases"/>
    <property type="match status" value="1"/>
</dbReference>
<feature type="active site" description="Proton acceptor" evidence="16">
    <location>
        <position position="820"/>
    </location>
</feature>
<evidence type="ECO:0000256" key="11">
    <source>
        <dbReference type="ARBA" id="ARBA00022807"/>
    </source>
</evidence>
<keyword evidence="5" id="KW-0645">Protease</keyword>
<evidence type="ECO:0000256" key="4">
    <source>
        <dbReference type="ARBA" id="ARBA00014611"/>
    </source>
</evidence>
<comment type="similarity">
    <text evidence="2">Belongs to the peptidase C19 family.</text>
</comment>
<dbReference type="OMA" id="FVPCEHT"/>
<dbReference type="InterPro" id="IPR013083">
    <property type="entry name" value="Znf_RING/FYVE/PHD"/>
</dbReference>
<dbReference type="InterPro" id="IPR015940">
    <property type="entry name" value="UBA"/>
</dbReference>
<gene>
    <name evidence="23" type="ORF">THAOC_22471</name>
</gene>
<dbReference type="InterPro" id="IPR038765">
    <property type="entry name" value="Papain-like_cys_pep_sf"/>
</dbReference>
<dbReference type="Pfam" id="PF17807">
    <property type="entry name" value="zf-UBP_var"/>
    <property type="match status" value="1"/>
</dbReference>
<feature type="region of interest" description="Disordered" evidence="19">
    <location>
        <begin position="630"/>
        <end position="661"/>
    </location>
</feature>
<evidence type="ECO:0000256" key="10">
    <source>
        <dbReference type="ARBA" id="ARBA00022801"/>
    </source>
</evidence>
<dbReference type="PANTHER" id="PTHR21646:SF10">
    <property type="entry name" value="UBIQUITIN CARBOXYL-TERMINAL HYDROLASE 14"/>
    <property type="match status" value="1"/>
</dbReference>
<feature type="region of interest" description="Disordered" evidence="19">
    <location>
        <begin position="517"/>
        <end position="551"/>
    </location>
</feature>
<dbReference type="FunFam" id="1.10.8.10:FF:000086">
    <property type="entry name" value="Ubiquitin carboxyl-terminal hydrolase"/>
    <property type="match status" value="1"/>
</dbReference>
<comment type="catalytic activity">
    <reaction evidence="1">
        <text>Thiol-dependent hydrolysis of ester, thioester, amide, peptide and isopeptide bonds formed by the C-terminal Gly of ubiquitin (a 76-residue protein attached to proteins as an intracellular targeting signal).</text>
        <dbReference type="EC" id="3.4.19.12"/>
    </reaction>
</comment>
<evidence type="ECO:0000256" key="8">
    <source>
        <dbReference type="ARBA" id="ARBA00022771"/>
    </source>
</evidence>
<feature type="binding site" evidence="17">
    <location>
        <position position="203"/>
    </location>
    <ligand>
        <name>Zn(2+)</name>
        <dbReference type="ChEBI" id="CHEBI:29105"/>
    </ligand>
</feature>
<feature type="compositionally biased region" description="Basic and acidic residues" evidence="19">
    <location>
        <begin position="79"/>
        <end position="94"/>
    </location>
</feature>
<dbReference type="Gene3D" id="1.10.8.10">
    <property type="entry name" value="DNA helicase RuvA subunit, C-terminal domain"/>
    <property type="match status" value="2"/>
</dbReference>
<dbReference type="SUPFAM" id="SSF46934">
    <property type="entry name" value="UBA-like"/>
    <property type="match status" value="1"/>
</dbReference>
<dbReference type="Proteomes" id="UP000266841">
    <property type="component" value="Unassembled WGS sequence"/>
</dbReference>
<evidence type="ECO:0000256" key="18">
    <source>
        <dbReference type="PROSITE-ProRule" id="PRU00502"/>
    </source>
</evidence>
<sequence length="868" mass="93894">MDLITKLASGCRVATAHDVVINSECVFTFHTPYTTERGIVVNLSSFVGSTDELAFTCCEDVATDPKLFVRIVKKRVEKDASAMDTEKQGPETEPSKIGVGVEGGFQAEQDKYETSSSYSIVAIDKDGAVVADLPYSDTTKNEFPMNVAQSADSIIHHAGLSVKQDLTAWELDDEPKPVSKYAESLPFEDNGIKVSPNPSDWKCEKSGATDNLWLNLSDGFIGGGRKNWDGSGGSNGALDHFVETGEKYPLVVKLGTITEDVSTADCYSYAKDEDGPVKIPNLKELLEKRGIMVAGLQKTVKSTAELEVELNATYAFDAIVEKGSHLVPVAGPGLQGLQNLGNSCYMNSVAQLLFSGTMPELSSRYGPTGDGIGSNPLLQISPQKASDDLLCQASKLASALTSGVFCGPVPDSIEMSDSSANDPKYRLAPRMFKHCVGHDHVDFRTGQQQDAAQYLQYLLEKLDRAELGGVDRLKGKDGSPALVTSHLFSYKTETRLVCEADGMVKYKESPPETMLSLRIPMSKATLPDSDSPDIKRQKSEETSDENKEKKQVPTVSFGACIDAWSAITCVDDYRWKHLPNNSVSNATSKLSLVNFPRYLLVQMQRYEIGDDWQPKKIEVKIDVPEQLSLEKIKASGPQDGEKLVPEDTDEDSSPAVASPTVDEGALSQLMDMGFTINGCKRALLAVGGSNVEAAMAWVFEHNMDPDFNDPLPEGSGASSTSSDVDEGVVMSLVENLGCFTPDQVRAAVKHCGGAADRAADWLFSHMDDLDGAIAALENSAAASASGGPDAKSAVPLEDGEGKYTLVGLISHIGKNTGSGHYVAHLKKDEKWVIYNDEKVALSQDPPIQHAYMYLFRRNDTLGSPHLDY</sequence>
<keyword evidence="6 17" id="KW-0479">Metal-binding</keyword>
<comment type="caution">
    <text evidence="23">The sequence shown here is derived from an EMBL/GenBank/DDBJ whole genome shotgun (WGS) entry which is preliminary data.</text>
</comment>
<evidence type="ECO:0000256" key="15">
    <source>
        <dbReference type="ARBA" id="ARBA00032096"/>
    </source>
</evidence>
<dbReference type="PROSITE" id="PS50271">
    <property type="entry name" value="ZF_UBP"/>
    <property type="match status" value="1"/>
</dbReference>
<dbReference type="InterPro" id="IPR028889">
    <property type="entry name" value="USP"/>
</dbReference>
<feature type="region of interest" description="Disordered" evidence="19">
    <location>
        <begin position="79"/>
        <end position="99"/>
    </location>
</feature>
<feature type="active site" description="Nucleophile" evidence="16">
    <location>
        <position position="344"/>
    </location>
</feature>
<dbReference type="InterPro" id="IPR016652">
    <property type="entry name" value="Ubiquitinyl_hydrolase"/>
</dbReference>
<dbReference type="PANTHER" id="PTHR21646">
    <property type="entry name" value="UBIQUITIN CARBOXYL-TERMINAL HYDROLASE"/>
    <property type="match status" value="1"/>
</dbReference>
<dbReference type="InterPro" id="IPR041432">
    <property type="entry name" value="UBP13_Znf-UBP_var"/>
</dbReference>
<feature type="domain" description="UBA" evidence="20">
    <location>
        <begin position="723"/>
        <end position="765"/>
    </location>
</feature>
<keyword evidence="11" id="KW-0788">Thiol protease</keyword>
<dbReference type="PROSITE" id="PS00973">
    <property type="entry name" value="USP_2"/>
    <property type="match status" value="1"/>
</dbReference>
<dbReference type="SMART" id="SM00290">
    <property type="entry name" value="ZnF_UBP"/>
    <property type="match status" value="1"/>
</dbReference>
<keyword evidence="9" id="KW-0833">Ubl conjugation pathway</keyword>
<dbReference type="InterPro" id="IPR009060">
    <property type="entry name" value="UBA-like_sf"/>
</dbReference>
<accession>K0RWV7</accession>
<dbReference type="GO" id="GO:0006508">
    <property type="term" value="P:proteolysis"/>
    <property type="evidence" value="ECO:0007669"/>
    <property type="project" value="UniProtKB-KW"/>
</dbReference>
<evidence type="ECO:0000256" key="16">
    <source>
        <dbReference type="PIRSR" id="PIRSR016308-1"/>
    </source>
</evidence>
<dbReference type="Gene3D" id="3.30.40.10">
    <property type="entry name" value="Zinc/RING finger domain, C3HC4 (zinc finger)"/>
    <property type="match status" value="2"/>
</dbReference>
<dbReference type="InterPro" id="IPR050185">
    <property type="entry name" value="Ub_carboxyl-term_hydrolase"/>
</dbReference>
<evidence type="ECO:0000313" key="23">
    <source>
        <dbReference type="EMBL" id="EJK57475.1"/>
    </source>
</evidence>
<evidence type="ECO:0000259" key="22">
    <source>
        <dbReference type="PROSITE" id="PS50271"/>
    </source>
</evidence>
<dbReference type="EMBL" id="AGNL01028087">
    <property type="protein sequence ID" value="EJK57475.1"/>
    <property type="molecule type" value="Genomic_DNA"/>
</dbReference>
<evidence type="ECO:0000256" key="14">
    <source>
        <dbReference type="ARBA" id="ARBA00029889"/>
    </source>
</evidence>
<evidence type="ECO:0000256" key="2">
    <source>
        <dbReference type="ARBA" id="ARBA00009085"/>
    </source>
</evidence>
<dbReference type="GO" id="GO:0008270">
    <property type="term" value="F:zinc ion binding"/>
    <property type="evidence" value="ECO:0007669"/>
    <property type="project" value="UniProtKB-KW"/>
</dbReference>
<dbReference type="PIRSF" id="PIRSF016308">
    <property type="entry name" value="UBP"/>
    <property type="match status" value="1"/>
</dbReference>
<feature type="domain" description="USP" evidence="21">
    <location>
        <begin position="335"/>
        <end position="858"/>
    </location>
</feature>